<keyword evidence="6" id="KW-0239">DNA-directed DNA polymerase</keyword>
<keyword evidence="4" id="KW-0548">Nucleotidyltransferase</keyword>
<dbReference type="Pfam" id="PF06144">
    <property type="entry name" value="DNA_pol3_delta"/>
    <property type="match status" value="1"/>
</dbReference>
<dbReference type="EMBL" id="JSCE01000094">
    <property type="protein sequence ID" value="KHM52438.1"/>
    <property type="molecule type" value="Genomic_DNA"/>
</dbReference>
<evidence type="ECO:0000256" key="5">
    <source>
        <dbReference type="ARBA" id="ARBA00022705"/>
    </source>
</evidence>
<dbReference type="InterPro" id="IPR008921">
    <property type="entry name" value="DNA_pol3_clamp-load_cplx_C"/>
</dbReference>
<dbReference type="PANTHER" id="PTHR34388:SF1">
    <property type="entry name" value="DNA POLYMERASE III SUBUNIT DELTA"/>
    <property type="match status" value="1"/>
</dbReference>
<comment type="caution">
    <text evidence="11">The sequence shown here is derived from an EMBL/GenBank/DDBJ whole genome shotgun (WGS) entry which is preliminary data.</text>
</comment>
<dbReference type="GO" id="GO:0003887">
    <property type="term" value="F:DNA-directed DNA polymerase activity"/>
    <property type="evidence" value="ECO:0007669"/>
    <property type="project" value="UniProtKB-KW"/>
</dbReference>
<comment type="catalytic activity">
    <reaction evidence="8">
        <text>DNA(n) + a 2'-deoxyribonucleoside 5'-triphosphate = DNA(n+1) + diphosphate</text>
        <dbReference type="Rhea" id="RHEA:22508"/>
        <dbReference type="Rhea" id="RHEA-COMP:17339"/>
        <dbReference type="Rhea" id="RHEA-COMP:17340"/>
        <dbReference type="ChEBI" id="CHEBI:33019"/>
        <dbReference type="ChEBI" id="CHEBI:61560"/>
        <dbReference type="ChEBI" id="CHEBI:173112"/>
        <dbReference type="EC" id="2.7.7.7"/>
    </reaction>
</comment>
<dbReference type="RefSeq" id="WP_039207072.1">
    <property type="nucleotide sequence ID" value="NZ_JSCE01000094.1"/>
</dbReference>
<dbReference type="InterPro" id="IPR005790">
    <property type="entry name" value="DNA_polIII_delta"/>
</dbReference>
<dbReference type="EC" id="2.7.7.7" evidence="1"/>
<evidence type="ECO:0000313" key="11">
    <source>
        <dbReference type="EMBL" id="KHM52438.1"/>
    </source>
</evidence>
<dbReference type="Pfam" id="PF21694">
    <property type="entry name" value="DNA_pol3_delta_C"/>
    <property type="match status" value="1"/>
</dbReference>
<dbReference type="Gene3D" id="3.40.50.300">
    <property type="entry name" value="P-loop containing nucleotide triphosphate hydrolases"/>
    <property type="match status" value="1"/>
</dbReference>
<evidence type="ECO:0000256" key="3">
    <source>
        <dbReference type="ARBA" id="ARBA00022679"/>
    </source>
</evidence>
<dbReference type="PANTHER" id="PTHR34388">
    <property type="entry name" value="DNA POLYMERASE III SUBUNIT DELTA"/>
    <property type="match status" value="1"/>
</dbReference>
<dbReference type="GO" id="GO:0003677">
    <property type="term" value="F:DNA binding"/>
    <property type="evidence" value="ECO:0007669"/>
    <property type="project" value="InterPro"/>
</dbReference>
<dbReference type="SUPFAM" id="SSF52540">
    <property type="entry name" value="P-loop containing nucleoside triphosphate hydrolases"/>
    <property type="match status" value="1"/>
</dbReference>
<evidence type="ECO:0000256" key="4">
    <source>
        <dbReference type="ARBA" id="ARBA00022695"/>
    </source>
</evidence>
<dbReference type="eggNOG" id="COG1466">
    <property type="taxonomic scope" value="Bacteria"/>
</dbReference>
<evidence type="ECO:0000256" key="8">
    <source>
        <dbReference type="ARBA" id="ARBA00049244"/>
    </source>
</evidence>
<dbReference type="STRING" id="82374.NZ47_04870"/>
<dbReference type="Proteomes" id="UP000030993">
    <property type="component" value="Unassembled WGS sequence"/>
</dbReference>
<evidence type="ECO:0000256" key="1">
    <source>
        <dbReference type="ARBA" id="ARBA00012417"/>
    </source>
</evidence>
<gene>
    <name evidence="11" type="ORF">NZ47_04870</name>
</gene>
<dbReference type="InterPro" id="IPR027417">
    <property type="entry name" value="P-loop_NTPase"/>
</dbReference>
<dbReference type="InterPro" id="IPR010372">
    <property type="entry name" value="DNA_pol3_delta_N"/>
</dbReference>
<evidence type="ECO:0000256" key="2">
    <source>
        <dbReference type="ARBA" id="ARBA00017703"/>
    </source>
</evidence>
<dbReference type="SUPFAM" id="SSF48019">
    <property type="entry name" value="post-AAA+ oligomerization domain-like"/>
    <property type="match status" value="1"/>
</dbReference>
<dbReference type="NCBIfam" id="TIGR01128">
    <property type="entry name" value="holA"/>
    <property type="match status" value="1"/>
</dbReference>
<dbReference type="InterPro" id="IPR048466">
    <property type="entry name" value="DNA_pol3_delta-like_C"/>
</dbReference>
<accession>A0A0B2K0E6</accession>
<feature type="domain" description="DNA polymerase III delta subunit-like C-terminal" evidence="10">
    <location>
        <begin position="235"/>
        <end position="341"/>
    </location>
</feature>
<keyword evidence="12" id="KW-1185">Reference proteome</keyword>
<organism evidence="11 12">
    <name type="scientific">Anaerovibrio lipolyticus</name>
    <dbReference type="NCBI Taxonomy" id="82374"/>
    <lineage>
        <taxon>Bacteria</taxon>
        <taxon>Bacillati</taxon>
        <taxon>Bacillota</taxon>
        <taxon>Negativicutes</taxon>
        <taxon>Selenomonadales</taxon>
        <taxon>Selenomonadaceae</taxon>
        <taxon>Anaerovibrio</taxon>
    </lineage>
</organism>
<evidence type="ECO:0000256" key="7">
    <source>
        <dbReference type="ARBA" id="ARBA00034754"/>
    </source>
</evidence>
<protein>
    <recommendedName>
        <fullName evidence="2">DNA polymerase III subunit delta</fullName>
        <ecNumber evidence="1">2.7.7.7</ecNumber>
    </recommendedName>
</protein>
<feature type="domain" description="DNA polymerase III delta N-terminal" evidence="9">
    <location>
        <begin position="19"/>
        <end position="153"/>
    </location>
</feature>
<sequence length="356" mass="40372">MNFGELKTRLKKGDISRLYLLSGEESYYIQKAEEAILNTLFPKGYNVEDVQLVDGTSLSIVDFVGMVETVPFFSPKNVIIVRDAIMFKAKKSAENEAAGKDSAKQASAMEERLYKLFANMPDFSIVIFELRGKADGRKKLYKEFSQHAQIMEAAPVKAYNIDEWLQGKLQEIHKTMDREAHAYFVRAVSMMENIPLGFLDKEMEKLSLFMGPEQKLINRDTLVQVFSDMPEIYGFAMNDAISNHDIKKALYLFNKQQEQGVYIVPIIGQLVHFVRQMWQAKTMLKKGLRDKALGQAIGVSHPFIIKKIIRECQGFSEETLKNAFLQLAECDLGAKTGRLDNAEVEGVIISLCANNK</sequence>
<dbReference type="Gene3D" id="1.10.8.60">
    <property type="match status" value="1"/>
</dbReference>
<dbReference type="GO" id="GO:0009360">
    <property type="term" value="C:DNA polymerase III complex"/>
    <property type="evidence" value="ECO:0007669"/>
    <property type="project" value="InterPro"/>
</dbReference>
<evidence type="ECO:0000259" key="10">
    <source>
        <dbReference type="Pfam" id="PF21694"/>
    </source>
</evidence>
<evidence type="ECO:0000259" key="9">
    <source>
        <dbReference type="Pfam" id="PF06144"/>
    </source>
</evidence>
<proteinExistence type="inferred from homology"/>
<keyword evidence="3" id="KW-0808">Transferase</keyword>
<evidence type="ECO:0000313" key="12">
    <source>
        <dbReference type="Proteomes" id="UP000030993"/>
    </source>
</evidence>
<dbReference type="AlphaFoldDB" id="A0A0B2K0E6"/>
<keyword evidence="5" id="KW-0235">DNA replication</keyword>
<comment type="similarity">
    <text evidence="7">Belongs to the DNA polymerase HolA subunit family.</text>
</comment>
<dbReference type="Gene3D" id="1.20.272.10">
    <property type="match status" value="1"/>
</dbReference>
<evidence type="ECO:0000256" key="6">
    <source>
        <dbReference type="ARBA" id="ARBA00022932"/>
    </source>
</evidence>
<name>A0A0B2K0E6_9FIRM</name>
<reference evidence="11 12" key="1">
    <citation type="journal article" date="2013" name="PLoS ONE">
        <title>Identification and characterization of three novel lipases belonging to families II and V from Anaerovibrio lipolyticus 5ST.</title>
        <authorList>
            <person name="Prive F."/>
            <person name="Kaderbhai N.N."/>
            <person name="Girdwood S."/>
            <person name="Worgan H.J."/>
            <person name="Pinloche E."/>
            <person name="Scollan N.D."/>
            <person name="Huws S.A."/>
            <person name="Newbold C.J."/>
        </authorList>
    </citation>
    <scope>NUCLEOTIDE SEQUENCE [LARGE SCALE GENOMIC DNA]</scope>
    <source>
        <strain evidence="11 12">5S</strain>
    </source>
</reference>
<dbReference type="GO" id="GO:0006261">
    <property type="term" value="P:DNA-templated DNA replication"/>
    <property type="evidence" value="ECO:0007669"/>
    <property type="project" value="TreeGrafter"/>
</dbReference>